<gene>
    <name evidence="2" type="ORF">EDD30_5471</name>
</gene>
<dbReference type="Proteomes" id="UP000271683">
    <property type="component" value="Unassembled WGS sequence"/>
</dbReference>
<evidence type="ECO:0000313" key="2">
    <source>
        <dbReference type="EMBL" id="ROP32527.1"/>
    </source>
</evidence>
<sequence>MDEGSSARPRRHRRLGRPRFLAGHRGLSASLSRVERGRRRNATRGTARERARAGQPVNERADMQHERVRRPRERAPGTEREGAARSASEHAPAHAETLRPDPLGAAKPAPRKVRRLARYSRVAGRGGGRAELDAARPAELDAARPAELDAGDPAPGCRGRLRHRARKALPRQHGPLRHDARMGSASQRRGTCAPVRGERAGVTPGSVSVAACRCGRPVSWPTPPVRCRRPGVPPDL</sequence>
<accession>A0A3N1GQK9</accession>
<proteinExistence type="predicted"/>
<evidence type="ECO:0000313" key="3">
    <source>
        <dbReference type="Proteomes" id="UP000271683"/>
    </source>
</evidence>
<name>A0A3N1GQK9_9ACTN</name>
<feature type="region of interest" description="Disordered" evidence="1">
    <location>
        <begin position="1"/>
        <end position="118"/>
    </location>
</feature>
<organism evidence="2 3">
    <name type="scientific">Couchioplanes caeruleus</name>
    <dbReference type="NCBI Taxonomy" id="56438"/>
    <lineage>
        <taxon>Bacteria</taxon>
        <taxon>Bacillati</taxon>
        <taxon>Actinomycetota</taxon>
        <taxon>Actinomycetes</taxon>
        <taxon>Micromonosporales</taxon>
        <taxon>Micromonosporaceae</taxon>
        <taxon>Couchioplanes</taxon>
    </lineage>
</organism>
<reference evidence="2 3" key="1">
    <citation type="submission" date="2018-11" db="EMBL/GenBank/DDBJ databases">
        <title>Sequencing the genomes of 1000 actinobacteria strains.</title>
        <authorList>
            <person name="Klenk H.-P."/>
        </authorList>
    </citation>
    <scope>NUCLEOTIDE SEQUENCE [LARGE SCALE GENOMIC DNA]</scope>
    <source>
        <strain evidence="2 3">DSM 43634</strain>
    </source>
</reference>
<protein>
    <submittedName>
        <fullName evidence="2">Uncharacterized protein</fullName>
    </submittedName>
</protein>
<dbReference type="AlphaFoldDB" id="A0A3N1GQK9"/>
<feature type="region of interest" description="Disordered" evidence="1">
    <location>
        <begin position="173"/>
        <end position="200"/>
    </location>
</feature>
<evidence type="ECO:0000256" key="1">
    <source>
        <dbReference type="SAM" id="MobiDB-lite"/>
    </source>
</evidence>
<dbReference type="EMBL" id="RJKL01000001">
    <property type="protein sequence ID" value="ROP32527.1"/>
    <property type="molecule type" value="Genomic_DNA"/>
</dbReference>
<feature type="compositionally biased region" description="Basic residues" evidence="1">
    <location>
        <begin position="109"/>
        <end position="118"/>
    </location>
</feature>
<feature type="compositionally biased region" description="Basic and acidic residues" evidence="1">
    <location>
        <begin position="73"/>
        <end position="99"/>
    </location>
</feature>
<comment type="caution">
    <text evidence="2">The sequence shown here is derived from an EMBL/GenBank/DDBJ whole genome shotgun (WGS) entry which is preliminary data.</text>
</comment>
<feature type="compositionally biased region" description="Basic residues" evidence="1">
    <location>
        <begin position="8"/>
        <end position="17"/>
    </location>
</feature>